<dbReference type="EMBL" id="RCSS01000100">
    <property type="protein sequence ID" value="RVD93023.1"/>
    <property type="molecule type" value="Genomic_DNA"/>
</dbReference>
<keyword evidence="2" id="KW-1185">Reference proteome</keyword>
<name>A0A437APS5_9MICR</name>
<reference evidence="1 2" key="1">
    <citation type="submission" date="2018-10" db="EMBL/GenBank/DDBJ databases">
        <title>Draft genome sequence of the microsporidian Tubulinosema ratisbonensis.</title>
        <authorList>
            <person name="Polonais V."/>
            <person name="Peyretaillade E."/>
            <person name="Niehus S."/>
            <person name="Wawrzyniak I."/>
            <person name="Franchet A."/>
            <person name="Gaspin C."/>
            <person name="Reichstadt M."/>
            <person name="Belser C."/>
            <person name="Labadie K."/>
            <person name="Delbac F."/>
            <person name="Ferrandon D."/>
        </authorList>
    </citation>
    <scope>NUCLEOTIDE SEQUENCE [LARGE SCALE GENOMIC DNA]</scope>
    <source>
        <strain evidence="1 2">Franzen</strain>
    </source>
</reference>
<proteinExistence type="predicted"/>
<organism evidence="1 2">
    <name type="scientific">Tubulinosema ratisbonensis</name>
    <dbReference type="NCBI Taxonomy" id="291195"/>
    <lineage>
        <taxon>Eukaryota</taxon>
        <taxon>Fungi</taxon>
        <taxon>Fungi incertae sedis</taxon>
        <taxon>Microsporidia</taxon>
        <taxon>Tubulinosematoidea</taxon>
        <taxon>Tubulinosematidae</taxon>
        <taxon>Tubulinosema</taxon>
    </lineage>
</organism>
<sequence>MNKVLSLEFDFANKLITPKENILENLALEKFSKIVIKFIRFLSKAFYYDVLNILNYFPNTPIHFIKPCLSFLTFLNSKNKAILKNVEKLHLSSNEFIKIPEETLFEIYFSKVRALLEILFYKRKFYVYYQTFQK</sequence>
<dbReference type="VEuPathDB" id="MicrosporidiaDB:TUBRATIS_004500"/>
<dbReference type="Proteomes" id="UP000282876">
    <property type="component" value="Unassembled WGS sequence"/>
</dbReference>
<evidence type="ECO:0000313" key="1">
    <source>
        <dbReference type="EMBL" id="RVD93023.1"/>
    </source>
</evidence>
<comment type="caution">
    <text evidence="1">The sequence shown here is derived from an EMBL/GenBank/DDBJ whole genome shotgun (WGS) entry which is preliminary data.</text>
</comment>
<dbReference type="AlphaFoldDB" id="A0A437APS5"/>
<gene>
    <name evidence="1" type="ORF">TUBRATIS_004500</name>
</gene>
<accession>A0A437APS5</accession>
<protein>
    <submittedName>
        <fullName evidence="1">Uncharacterized protein</fullName>
    </submittedName>
</protein>
<evidence type="ECO:0000313" key="2">
    <source>
        <dbReference type="Proteomes" id="UP000282876"/>
    </source>
</evidence>